<feature type="compositionally biased region" description="Basic and acidic residues" evidence="6">
    <location>
        <begin position="774"/>
        <end position="793"/>
    </location>
</feature>
<keyword evidence="3" id="KW-0863">Zinc-finger</keyword>
<keyword evidence="4" id="KW-0862">Zinc</keyword>
<evidence type="ECO:0000313" key="8">
    <source>
        <dbReference type="Proteomes" id="UP000492821"/>
    </source>
</evidence>
<evidence type="ECO:0000256" key="6">
    <source>
        <dbReference type="SAM" id="MobiDB-lite"/>
    </source>
</evidence>
<feature type="compositionally biased region" description="Basic and acidic residues" evidence="6">
    <location>
        <begin position="622"/>
        <end position="638"/>
    </location>
</feature>
<keyword evidence="8" id="KW-1185">Reference proteome</keyword>
<evidence type="ECO:0000256" key="3">
    <source>
        <dbReference type="ARBA" id="ARBA00022771"/>
    </source>
</evidence>
<reference evidence="8" key="1">
    <citation type="journal article" date="2013" name="Genetics">
        <title>The draft genome and transcriptome of Panagrellus redivivus are shaped by the harsh demands of a free-living lifestyle.</title>
        <authorList>
            <person name="Srinivasan J."/>
            <person name="Dillman A.R."/>
            <person name="Macchietto M.G."/>
            <person name="Heikkinen L."/>
            <person name="Lakso M."/>
            <person name="Fracchia K.M."/>
            <person name="Antoshechkin I."/>
            <person name="Mortazavi A."/>
            <person name="Wong G."/>
            <person name="Sternberg P.W."/>
        </authorList>
    </citation>
    <scope>NUCLEOTIDE SEQUENCE [LARGE SCALE GENOMIC DNA]</scope>
    <source>
        <strain evidence="8">MT8872</strain>
    </source>
</reference>
<feature type="compositionally biased region" description="Low complexity" evidence="6">
    <location>
        <begin position="757"/>
        <end position="766"/>
    </location>
</feature>
<feature type="region of interest" description="Disordered" evidence="6">
    <location>
        <begin position="417"/>
        <end position="504"/>
    </location>
</feature>
<organism evidence="8 9">
    <name type="scientific">Panagrellus redivivus</name>
    <name type="common">Microworm</name>
    <dbReference type="NCBI Taxonomy" id="6233"/>
    <lineage>
        <taxon>Eukaryota</taxon>
        <taxon>Metazoa</taxon>
        <taxon>Ecdysozoa</taxon>
        <taxon>Nematoda</taxon>
        <taxon>Chromadorea</taxon>
        <taxon>Rhabditida</taxon>
        <taxon>Tylenchina</taxon>
        <taxon>Panagrolaimomorpha</taxon>
        <taxon>Panagrolaimoidea</taxon>
        <taxon>Panagrolaimidae</taxon>
        <taxon>Panagrellus</taxon>
    </lineage>
</organism>
<dbReference type="Pfam" id="PF04046">
    <property type="entry name" value="PSP"/>
    <property type="match status" value="1"/>
</dbReference>
<evidence type="ECO:0000256" key="2">
    <source>
        <dbReference type="ARBA" id="ARBA00022723"/>
    </source>
</evidence>
<feature type="region of interest" description="Disordered" evidence="6">
    <location>
        <begin position="1"/>
        <end position="64"/>
    </location>
</feature>
<accession>A0A7E4VBT1</accession>
<proteinExistence type="predicted"/>
<dbReference type="GO" id="GO:0071013">
    <property type="term" value="C:catalytic step 2 spliceosome"/>
    <property type="evidence" value="ECO:0007669"/>
    <property type="project" value="TreeGrafter"/>
</dbReference>
<feature type="compositionally biased region" description="Low complexity" evidence="6">
    <location>
        <begin position="610"/>
        <end position="621"/>
    </location>
</feature>
<dbReference type="InterPro" id="IPR052115">
    <property type="entry name" value="NEXT_complex_subunit_ZCCHC8"/>
</dbReference>
<dbReference type="PANTHER" id="PTHR13316:SF0">
    <property type="entry name" value="ZINC FINGER CCHC DOMAIN-CONTAINING PROTEIN 8"/>
    <property type="match status" value="1"/>
</dbReference>
<sequence length="911" mass="99681">MSDIELNLLPPPPPPPANLNDTITLGDSDVEDGEIQSTPSPQDSQQKKKQRNNNNKPVRVDDDDIQVIGDNLFELDDDGEEEPSSFNANVTPTIRISGCIGVDTPTPKSSGYRGTCFNCGGGHTLSECKERLDQRRIMANRKSFQGGKKDTRIHDNQSQFKPGKLSAHALEALDLEDDEYPHWIYRMREQGPSLGYPPGYLKQLMPKGEGLTFFTDDARLSGKLEQAPFDFDATKVVFYEGFNLIDDRSDLERAAQKFARRTYDPFTKETYTEFLEKFVRRLHECDSRKQNEETERRLDRKLMAKVAKKVEKEMYRANEDELKEVLKTENIDPAVEPERYLKFVEENDIPLSRKDRKRIEKQIAKRAAEAEADLKAAIGLVKSAKKGGAAVAVKPEVVASAAVTPLTNGVAPIGKISTPATKAAPPTPAAKAAPATPAPSRPKTRSVQTQTRAVLITELPEPSPEHKQQAHKQQRVAARSTVGKKAEAKPVKPKPAPKEEPLFFPIEDSDEPEFIFPSQAVSKPAVVETPRKTLGPLPPVLAPLIETGSDYMFPNGSKLEEPVETPAKAPEKSKRVTPRRFDSSPTHIEPKAVIPKDPTSKPSTPKKAKPVVNKAANAAAVDVKEVKENVKPEKKEKTVAAPASPKNATPASPKKTPRQPAEKKPAETVKAVPVEAAKPEKPVIVAQSNLNGEAVQNGAPLTRAQRKKANKKKNATAATSKPDDPWDAPPPKSEEPAKQAQKVVATPLNTGSASSTSKQPPASKATPKSKKQDKRAGKTSKDQLAELLDDKDSIPPFLAASPSNGKGHYDEDTPVARKQARGVNKSSVDAVIEDSPASPEAPPVVSRALTEDQAQPREILVPTVDDRRMPNIDNFSNGILPFEHTNVQASTGRFDAITQLIKSRREEEDAK</sequence>
<reference evidence="9" key="2">
    <citation type="submission" date="2020-10" db="UniProtKB">
        <authorList>
            <consortium name="WormBaseParasite"/>
        </authorList>
    </citation>
    <scope>IDENTIFICATION</scope>
</reference>
<evidence type="ECO:0000256" key="1">
    <source>
        <dbReference type="ARBA" id="ARBA00004123"/>
    </source>
</evidence>
<dbReference type="AlphaFoldDB" id="A0A7E4VBT1"/>
<feature type="compositionally biased region" description="Low complexity" evidence="6">
    <location>
        <begin position="835"/>
        <end position="846"/>
    </location>
</feature>
<feature type="compositionally biased region" description="Polar residues" evidence="6">
    <location>
        <begin position="747"/>
        <end position="756"/>
    </location>
</feature>
<comment type="subcellular location">
    <subcellularLocation>
        <location evidence="1">Nucleus</location>
    </subcellularLocation>
</comment>
<keyword evidence="5" id="KW-0539">Nucleus</keyword>
<keyword evidence="2" id="KW-0479">Metal-binding</keyword>
<feature type="compositionally biased region" description="Low complexity" evidence="6">
    <location>
        <begin position="418"/>
        <end position="435"/>
    </location>
</feature>
<dbReference type="GO" id="GO:0003723">
    <property type="term" value="F:RNA binding"/>
    <property type="evidence" value="ECO:0007669"/>
    <property type="project" value="TreeGrafter"/>
</dbReference>
<feature type="compositionally biased region" description="Basic and acidic residues" evidence="6">
    <location>
        <begin position="484"/>
        <end position="501"/>
    </location>
</feature>
<feature type="compositionally biased region" description="Basic and acidic residues" evidence="6">
    <location>
        <begin position="569"/>
        <end position="582"/>
    </location>
</feature>
<feature type="compositionally biased region" description="Basic residues" evidence="6">
    <location>
        <begin position="704"/>
        <end position="714"/>
    </location>
</feature>
<dbReference type="PANTHER" id="PTHR13316">
    <property type="entry name" value="ZINC FINGER, CCHC DOMAIN CONTAINING 8"/>
    <property type="match status" value="1"/>
</dbReference>
<dbReference type="WBParaSite" id="Pan_g18933.t1">
    <property type="protein sequence ID" value="Pan_g18933.t1"/>
    <property type="gene ID" value="Pan_g18933"/>
</dbReference>
<feature type="domain" description="PSP proline-rich" evidence="7">
    <location>
        <begin position="157"/>
        <end position="213"/>
    </location>
</feature>
<feature type="region of interest" description="Disordered" evidence="6">
    <location>
        <begin position="549"/>
        <end position="854"/>
    </location>
</feature>
<dbReference type="InterPro" id="IPR006568">
    <property type="entry name" value="PSP_pro-rich"/>
</dbReference>
<evidence type="ECO:0000256" key="5">
    <source>
        <dbReference type="ARBA" id="ARBA00023242"/>
    </source>
</evidence>
<name>A0A7E4VBT1_PANRE</name>
<evidence type="ECO:0000313" key="9">
    <source>
        <dbReference type="WBParaSite" id="Pan_g18933.t1"/>
    </source>
</evidence>
<evidence type="ECO:0000259" key="7">
    <source>
        <dbReference type="SMART" id="SM00581"/>
    </source>
</evidence>
<dbReference type="SMART" id="SM00581">
    <property type="entry name" value="PSP"/>
    <property type="match status" value="1"/>
</dbReference>
<protein>
    <submittedName>
        <fullName evidence="9">PSP domain-containing protein</fullName>
    </submittedName>
</protein>
<dbReference type="Proteomes" id="UP000492821">
    <property type="component" value="Unassembled WGS sequence"/>
</dbReference>
<evidence type="ECO:0000256" key="4">
    <source>
        <dbReference type="ARBA" id="ARBA00022833"/>
    </source>
</evidence>
<dbReference type="GO" id="GO:0008270">
    <property type="term" value="F:zinc ion binding"/>
    <property type="evidence" value="ECO:0007669"/>
    <property type="project" value="UniProtKB-KW"/>
</dbReference>